<evidence type="ECO:0000313" key="3">
    <source>
        <dbReference type="Proteomes" id="UP000735302"/>
    </source>
</evidence>
<accession>A0AAV3Z3K0</accession>
<keyword evidence="3" id="KW-1185">Reference proteome</keyword>
<sequence>MAKDTFQKMKPILANRNISMKTKIRVIKKYVCTSTYQGDCFGTRTHDRKLSADINAGVQQLLYHRRPEGRRVVGDPRSSDGKEGNKQRS</sequence>
<comment type="caution">
    <text evidence="2">The sequence shown here is derived from an EMBL/GenBank/DDBJ whole genome shotgun (WGS) entry which is preliminary data.</text>
</comment>
<dbReference type="EMBL" id="BLXT01001916">
    <property type="protein sequence ID" value="GFN89126.1"/>
    <property type="molecule type" value="Genomic_DNA"/>
</dbReference>
<evidence type="ECO:0000313" key="2">
    <source>
        <dbReference type="EMBL" id="GFN89126.1"/>
    </source>
</evidence>
<protein>
    <submittedName>
        <fullName evidence="2">Uncharacterized protein</fullName>
    </submittedName>
</protein>
<feature type="region of interest" description="Disordered" evidence="1">
    <location>
        <begin position="65"/>
        <end position="89"/>
    </location>
</feature>
<gene>
    <name evidence="2" type="ORF">PoB_001563200</name>
</gene>
<organism evidence="2 3">
    <name type="scientific">Plakobranchus ocellatus</name>
    <dbReference type="NCBI Taxonomy" id="259542"/>
    <lineage>
        <taxon>Eukaryota</taxon>
        <taxon>Metazoa</taxon>
        <taxon>Spiralia</taxon>
        <taxon>Lophotrochozoa</taxon>
        <taxon>Mollusca</taxon>
        <taxon>Gastropoda</taxon>
        <taxon>Heterobranchia</taxon>
        <taxon>Euthyneura</taxon>
        <taxon>Panpulmonata</taxon>
        <taxon>Sacoglossa</taxon>
        <taxon>Placobranchoidea</taxon>
        <taxon>Plakobranchidae</taxon>
        <taxon>Plakobranchus</taxon>
    </lineage>
</organism>
<name>A0AAV3Z3K0_9GAST</name>
<proteinExistence type="predicted"/>
<evidence type="ECO:0000256" key="1">
    <source>
        <dbReference type="SAM" id="MobiDB-lite"/>
    </source>
</evidence>
<reference evidence="2 3" key="1">
    <citation type="journal article" date="2021" name="Elife">
        <title>Chloroplast acquisition without the gene transfer in kleptoplastic sea slugs, Plakobranchus ocellatus.</title>
        <authorList>
            <person name="Maeda T."/>
            <person name="Takahashi S."/>
            <person name="Yoshida T."/>
            <person name="Shimamura S."/>
            <person name="Takaki Y."/>
            <person name="Nagai Y."/>
            <person name="Toyoda A."/>
            <person name="Suzuki Y."/>
            <person name="Arimoto A."/>
            <person name="Ishii H."/>
            <person name="Satoh N."/>
            <person name="Nishiyama T."/>
            <person name="Hasebe M."/>
            <person name="Maruyama T."/>
            <person name="Minagawa J."/>
            <person name="Obokata J."/>
            <person name="Shigenobu S."/>
        </authorList>
    </citation>
    <scope>NUCLEOTIDE SEQUENCE [LARGE SCALE GENOMIC DNA]</scope>
</reference>
<dbReference type="AlphaFoldDB" id="A0AAV3Z3K0"/>
<dbReference type="Proteomes" id="UP000735302">
    <property type="component" value="Unassembled WGS sequence"/>
</dbReference>